<proteinExistence type="predicted"/>
<evidence type="ECO:0000313" key="3">
    <source>
        <dbReference type="Proteomes" id="UP000030121"/>
    </source>
</evidence>
<evidence type="ECO:0000256" key="1">
    <source>
        <dbReference type="SAM" id="Phobius"/>
    </source>
</evidence>
<organism evidence="2 3">
    <name type="scientific">Flavobacterium suncheonense GH29-5 = DSM 17707</name>
    <dbReference type="NCBI Taxonomy" id="1121899"/>
    <lineage>
        <taxon>Bacteria</taxon>
        <taxon>Pseudomonadati</taxon>
        <taxon>Bacteroidota</taxon>
        <taxon>Flavobacteriia</taxon>
        <taxon>Flavobacteriales</taxon>
        <taxon>Flavobacteriaceae</taxon>
        <taxon>Flavobacterium</taxon>
    </lineage>
</organism>
<dbReference type="EMBL" id="JRLW01000024">
    <property type="protein sequence ID" value="KGO86682.1"/>
    <property type="molecule type" value="Genomic_DNA"/>
</dbReference>
<comment type="caution">
    <text evidence="2">The sequence shown here is derived from an EMBL/GenBank/DDBJ whole genome shotgun (WGS) entry which is preliminary data.</text>
</comment>
<reference evidence="2 3" key="1">
    <citation type="submission" date="2013-09" db="EMBL/GenBank/DDBJ databases">
        <authorList>
            <person name="Zeng Z."/>
            <person name="Chen C."/>
        </authorList>
    </citation>
    <scope>NUCLEOTIDE SEQUENCE [LARGE SCALE GENOMIC DNA]</scope>
    <source>
        <strain evidence="2 3">GH29-5</strain>
    </source>
</reference>
<dbReference type="Proteomes" id="UP000030121">
    <property type="component" value="Unassembled WGS sequence"/>
</dbReference>
<gene>
    <name evidence="2" type="ORF">Q764_13490</name>
</gene>
<dbReference type="AlphaFoldDB" id="A0A0A2M248"/>
<keyword evidence="1" id="KW-1133">Transmembrane helix</keyword>
<sequence>MTNNQQQTKYIALVISILIFLSLNFGLGPTTLFGMAETMQNLTHYYFGVGTFTIDYLMIALFPFFSVLLLTKRENFSFIELITNSFKILICSLIAFSVGLLILTKIGKHENPLIPEYLLTEPFNLYSTFWIGIGIIIPFLLKNKTEQKIIEIDNIGQKSE</sequence>
<evidence type="ECO:0000313" key="2">
    <source>
        <dbReference type="EMBL" id="KGO86682.1"/>
    </source>
</evidence>
<keyword evidence="1" id="KW-0472">Membrane</keyword>
<feature type="transmembrane region" description="Helical" evidence="1">
    <location>
        <begin position="123"/>
        <end position="141"/>
    </location>
</feature>
<feature type="transmembrane region" description="Helical" evidence="1">
    <location>
        <begin position="45"/>
        <end position="69"/>
    </location>
</feature>
<keyword evidence="1" id="KW-0812">Transmembrane</keyword>
<dbReference type="OrthoDB" id="1445529at2"/>
<protein>
    <submittedName>
        <fullName evidence="2">Uncharacterized protein</fullName>
    </submittedName>
</protein>
<accession>A0A0A2M248</accession>
<name>A0A0A2M248_9FLAO</name>
<keyword evidence="3" id="KW-1185">Reference proteome</keyword>
<dbReference type="eggNOG" id="ENOG502ZYM2">
    <property type="taxonomic scope" value="Bacteria"/>
</dbReference>
<dbReference type="RefSeq" id="WP_026980938.1">
    <property type="nucleotide sequence ID" value="NZ_AUCZ01000017.1"/>
</dbReference>
<feature type="transmembrane region" description="Helical" evidence="1">
    <location>
        <begin position="81"/>
        <end position="103"/>
    </location>
</feature>
<feature type="transmembrane region" description="Helical" evidence="1">
    <location>
        <begin position="12"/>
        <end position="33"/>
    </location>
</feature>
<dbReference type="STRING" id="1121899.GCA_000430025_02639"/>